<reference evidence="3" key="3">
    <citation type="submission" date="2025-08" db="UniProtKB">
        <authorList>
            <consortium name="Ensembl"/>
        </authorList>
    </citation>
    <scope>IDENTIFICATION</scope>
</reference>
<dbReference type="Proteomes" id="UP000018467">
    <property type="component" value="Unassembled WGS sequence"/>
</dbReference>
<dbReference type="GeneTree" id="ENSGT01150000286911"/>
<evidence type="ECO:0000256" key="2">
    <source>
        <dbReference type="ARBA" id="ARBA00022737"/>
    </source>
</evidence>
<sequence>MKKHQTTMASGQSNKNPYVPLRICECSEMCWMLLATALRSPSNNIKEIDIDANYMSEKEFFFGGLKSSNCKVEILRLPYFPKHNDTETYPPILGLLSNPSHLRELDLKHVIALNAKTKKALATLLVMPGAHLEKLVAHDSSLSADFFQNLATALRSSMCNLKELDLKRIYKYNDEEKILPLSEALGDPCCHIRVLRLANCFVGQTVFTALVSAFSLNPSHLKELDLSYSTPGLEAFSQFCSLLEDSRFKLETLILIQLEWWDYEAPAYTCTFSTADLRSKPYKALASALSSSHLRVLDLSFNYLDDSSVECLSAGLANPACKLEILRFESED</sequence>
<dbReference type="PANTHER" id="PTHR24106">
    <property type="entry name" value="NACHT, LRR AND CARD DOMAINS-CONTAINING"/>
    <property type="match status" value="1"/>
</dbReference>
<dbReference type="Ensembl" id="ENSAMXT00000044598.1">
    <property type="protein sequence ID" value="ENSAMXP00000037822.1"/>
    <property type="gene ID" value="ENSAMXG00000043379.1"/>
</dbReference>
<dbReference type="Pfam" id="PF13516">
    <property type="entry name" value="LRR_6"/>
    <property type="match status" value="1"/>
</dbReference>
<keyword evidence="4" id="KW-1185">Reference proteome</keyword>
<dbReference type="AlphaFoldDB" id="A0A3B1J6B0"/>
<keyword evidence="2" id="KW-0677">Repeat</keyword>
<proteinExistence type="predicted"/>
<dbReference type="InterPro" id="IPR051261">
    <property type="entry name" value="NLR"/>
</dbReference>
<reference evidence="4" key="1">
    <citation type="submission" date="2013-03" db="EMBL/GenBank/DDBJ databases">
        <authorList>
            <person name="Jeffery W."/>
            <person name="Warren W."/>
            <person name="Wilson R.K."/>
        </authorList>
    </citation>
    <scope>NUCLEOTIDE SEQUENCE</scope>
    <source>
        <strain evidence="4">female</strain>
    </source>
</reference>
<name>A0A3B1J6B0_ASTMX</name>
<dbReference type="SUPFAM" id="SSF52047">
    <property type="entry name" value="RNI-like"/>
    <property type="match status" value="1"/>
</dbReference>
<dbReference type="InParanoid" id="A0A3B1J6B0"/>
<keyword evidence="1" id="KW-0433">Leucine-rich repeat</keyword>
<protein>
    <submittedName>
        <fullName evidence="3">NACHT, LRR and PYD domains-containing protein 12-like</fullName>
    </submittedName>
</protein>
<dbReference type="InterPro" id="IPR032675">
    <property type="entry name" value="LRR_dom_sf"/>
</dbReference>
<dbReference type="Gene3D" id="3.80.10.10">
    <property type="entry name" value="Ribonuclease Inhibitor"/>
    <property type="match status" value="2"/>
</dbReference>
<evidence type="ECO:0000313" key="4">
    <source>
        <dbReference type="Proteomes" id="UP000018467"/>
    </source>
</evidence>
<reference evidence="4" key="2">
    <citation type="journal article" date="2014" name="Nat. Commun.">
        <title>The cavefish genome reveals candidate genes for eye loss.</title>
        <authorList>
            <person name="McGaugh S.E."/>
            <person name="Gross J.B."/>
            <person name="Aken B."/>
            <person name="Blin M."/>
            <person name="Borowsky R."/>
            <person name="Chalopin D."/>
            <person name="Hinaux H."/>
            <person name="Jeffery W.R."/>
            <person name="Keene A."/>
            <person name="Ma L."/>
            <person name="Minx P."/>
            <person name="Murphy D."/>
            <person name="O'Quin K.E."/>
            <person name="Retaux S."/>
            <person name="Rohner N."/>
            <person name="Searle S.M."/>
            <person name="Stahl B.A."/>
            <person name="Tabin C."/>
            <person name="Volff J.N."/>
            <person name="Yoshizawa M."/>
            <person name="Warren W.C."/>
        </authorList>
    </citation>
    <scope>NUCLEOTIDE SEQUENCE [LARGE SCALE GENOMIC DNA]</scope>
    <source>
        <strain evidence="4">female</strain>
    </source>
</reference>
<accession>A0A3B1J6B0</accession>
<dbReference type="Bgee" id="ENSAMXG00000043379">
    <property type="expression patterns" value="Expressed in testis and 10 other cell types or tissues"/>
</dbReference>
<dbReference type="InterPro" id="IPR001611">
    <property type="entry name" value="Leu-rich_rpt"/>
</dbReference>
<evidence type="ECO:0000256" key="1">
    <source>
        <dbReference type="ARBA" id="ARBA00022614"/>
    </source>
</evidence>
<evidence type="ECO:0000313" key="3">
    <source>
        <dbReference type="Ensembl" id="ENSAMXP00000037822.1"/>
    </source>
</evidence>
<organism evidence="3 4">
    <name type="scientific">Astyanax mexicanus</name>
    <name type="common">Blind cave fish</name>
    <name type="synonym">Astyanax fasciatus mexicanus</name>
    <dbReference type="NCBI Taxonomy" id="7994"/>
    <lineage>
        <taxon>Eukaryota</taxon>
        <taxon>Metazoa</taxon>
        <taxon>Chordata</taxon>
        <taxon>Craniata</taxon>
        <taxon>Vertebrata</taxon>
        <taxon>Euteleostomi</taxon>
        <taxon>Actinopterygii</taxon>
        <taxon>Neopterygii</taxon>
        <taxon>Teleostei</taxon>
        <taxon>Ostariophysi</taxon>
        <taxon>Characiformes</taxon>
        <taxon>Characoidei</taxon>
        <taxon>Acestrorhamphidae</taxon>
        <taxon>Acestrorhamphinae</taxon>
        <taxon>Astyanax</taxon>
    </lineage>
</organism>
<reference evidence="3" key="4">
    <citation type="submission" date="2025-09" db="UniProtKB">
        <authorList>
            <consortium name="Ensembl"/>
        </authorList>
    </citation>
    <scope>IDENTIFICATION</scope>
</reference>